<protein>
    <submittedName>
        <fullName evidence="1">Uncharacterized protein</fullName>
    </submittedName>
</protein>
<sequence length="549" mass="61155">MKKKEASFGKRFAAAALPVALAITMLAGCQSKEEPKAAGTSPAVNEARPKITVAVTANPNVEDYETNFYTKKIEAEMNVDLDFVVLPSNVNEAKTKLSLMISSGQPLPDVINFYLDATTLNDYATKGVIVKLDEYYKNPALAVNFNKIPEKDFLLKKLQLADGNVYSLPKYIKQEWNEGPNRAWINTEWLNKLNLQTPTTTEELYQVMKAFVDKDANGNGKKDEIGMVGSKDGWAQRPLVYLMNSFIEANPDRSFFYLKNGKITPAFTQPEWKLGLEYMNKLVKENLLSPLSFTQDQTQMKALINTKGGMVGIVPSGSYSAFDPAILENKMTLLSPMKGPQGIAYSPRNETLPDKLWVVTKNAKNPELAFKVGDYMLGAEPSLINRYGEKGVDWSDDPAIASQYVGEFDESEGLKAKYAVLNPKIWNNPQNKHWNQMSPGYIPSEVSKAVSALKKGDTNASPNWQPLFANLYVPFFPKEPLSALSFNSEELKKIANNKTAIDLYVNESAVAFITGNKPLSQWDAYLKELAKMGLEDYVATSQIAYDRSK</sequence>
<reference evidence="1" key="1">
    <citation type="submission" date="2024-12" db="EMBL/GenBank/DDBJ databases">
        <authorList>
            <person name="Wu N."/>
        </authorList>
    </citation>
    <scope>NUCLEOTIDE SEQUENCE</scope>
    <source>
        <strain evidence="1">P15</strain>
    </source>
</reference>
<comment type="caution">
    <text evidence="1">The sequence shown here is derived from an EMBL/GenBank/DDBJ whole genome shotgun (WGS) entry which is preliminary data.</text>
</comment>
<gene>
    <name evidence="1" type="ORF">ACI1P1_02390</name>
</gene>
<evidence type="ECO:0000313" key="2">
    <source>
        <dbReference type="Proteomes" id="UP001631969"/>
    </source>
</evidence>
<name>A0ACC7NR89_9BACL</name>
<dbReference type="Proteomes" id="UP001631969">
    <property type="component" value="Unassembled WGS sequence"/>
</dbReference>
<proteinExistence type="predicted"/>
<dbReference type="EMBL" id="JBJURJ010000001">
    <property type="protein sequence ID" value="MFM9327138.1"/>
    <property type="molecule type" value="Genomic_DNA"/>
</dbReference>
<accession>A0ACC7NR89</accession>
<keyword evidence="2" id="KW-1185">Reference proteome</keyword>
<evidence type="ECO:0000313" key="1">
    <source>
        <dbReference type="EMBL" id="MFM9327138.1"/>
    </source>
</evidence>
<organism evidence="1 2">
    <name type="scientific">Paenibacillus mesotrionivorans</name>
    <dbReference type="NCBI Taxonomy" id="3160968"/>
    <lineage>
        <taxon>Bacteria</taxon>
        <taxon>Bacillati</taxon>
        <taxon>Bacillota</taxon>
        <taxon>Bacilli</taxon>
        <taxon>Bacillales</taxon>
        <taxon>Paenibacillaceae</taxon>
        <taxon>Paenibacillus</taxon>
    </lineage>
</organism>